<evidence type="ECO:0000313" key="3">
    <source>
        <dbReference type="Proteomes" id="UP001172457"/>
    </source>
</evidence>
<proteinExistence type="predicted"/>
<comment type="caution">
    <text evidence="2">The sequence shown here is derived from an EMBL/GenBank/DDBJ whole genome shotgun (WGS) entry which is preliminary data.</text>
</comment>
<keyword evidence="3" id="KW-1185">Reference proteome</keyword>
<gene>
    <name evidence="2" type="ORF">OSB04_031837</name>
</gene>
<evidence type="ECO:0000313" key="2">
    <source>
        <dbReference type="EMBL" id="KAJ9539104.1"/>
    </source>
</evidence>
<dbReference type="Proteomes" id="UP001172457">
    <property type="component" value="Chromosome 8"/>
</dbReference>
<evidence type="ECO:0000256" key="1">
    <source>
        <dbReference type="SAM" id="MobiDB-lite"/>
    </source>
</evidence>
<feature type="compositionally biased region" description="Polar residues" evidence="1">
    <location>
        <begin position="306"/>
        <end position="326"/>
    </location>
</feature>
<name>A0AA38W6E4_9ASTR</name>
<protein>
    <submittedName>
        <fullName evidence="2">Uncharacterized protein</fullName>
    </submittedName>
</protein>
<feature type="region of interest" description="Disordered" evidence="1">
    <location>
        <begin position="306"/>
        <end position="350"/>
    </location>
</feature>
<dbReference type="AlphaFoldDB" id="A0AA38W6E4"/>
<organism evidence="2 3">
    <name type="scientific">Centaurea solstitialis</name>
    <name type="common">yellow star-thistle</name>
    <dbReference type="NCBI Taxonomy" id="347529"/>
    <lineage>
        <taxon>Eukaryota</taxon>
        <taxon>Viridiplantae</taxon>
        <taxon>Streptophyta</taxon>
        <taxon>Embryophyta</taxon>
        <taxon>Tracheophyta</taxon>
        <taxon>Spermatophyta</taxon>
        <taxon>Magnoliopsida</taxon>
        <taxon>eudicotyledons</taxon>
        <taxon>Gunneridae</taxon>
        <taxon>Pentapetalae</taxon>
        <taxon>asterids</taxon>
        <taxon>campanulids</taxon>
        <taxon>Asterales</taxon>
        <taxon>Asteraceae</taxon>
        <taxon>Carduoideae</taxon>
        <taxon>Cardueae</taxon>
        <taxon>Centaureinae</taxon>
        <taxon>Centaurea</taxon>
    </lineage>
</organism>
<sequence>MVKLSLHPTDCEMHGIRVRAPSGGEMITGASGGDNEWWIVKRDQGMVSSVISKARLAFLKEDACMPVYSDTFMAHCWKVNGLVLPESDIRNGQASVLFRRWKRCFEQVFLILGGSGDACLPLNEFSYNNSCHPSLGMQLGDVKPRPVRVKWDSVFSGERRWYRRPSRTYIELGACTDDPLQRSYAARRIADLEFQVGDRTLLKVSPWKEVIRPGREASMGLSIRFVRSSFSPWEGGLSLELLEVLGQTHNTFTCLRYVEESLSYVESPIAVLKLQSKESSTEKVQGKESEWIREQEAEMLETLVNHSSGHSARGSSPTHSNETSSRAPAHRESSYEPSEEYTPSSPRTYDLEEKIATYQGEIAELRDRLSISEGEKAELKENLGNLKRAYLRTDLSLTQMTSQNLDLLESNHDLTWQVIGIELERRIAARPWKTCVKDRVRYYRKTTTEYVKAMKWCFMAWVQYLKEGPTINTIWKFKPSSSFETWVRGVELPYYPSDMI</sequence>
<dbReference type="EMBL" id="JARYMX010000008">
    <property type="protein sequence ID" value="KAJ9539104.1"/>
    <property type="molecule type" value="Genomic_DNA"/>
</dbReference>
<reference evidence="2" key="1">
    <citation type="submission" date="2023-03" db="EMBL/GenBank/DDBJ databases">
        <title>Chromosome-scale reference genome and RAD-based genetic map of yellow starthistle (Centaurea solstitialis) reveal putative structural variation and QTLs associated with invader traits.</title>
        <authorList>
            <person name="Reatini B."/>
            <person name="Cang F.A."/>
            <person name="Jiang Q."/>
            <person name="Mckibben M.T.W."/>
            <person name="Barker M.S."/>
            <person name="Rieseberg L.H."/>
            <person name="Dlugosch K.M."/>
        </authorList>
    </citation>
    <scope>NUCLEOTIDE SEQUENCE</scope>
    <source>
        <strain evidence="2">CAN-66</strain>
        <tissue evidence="2">Leaf</tissue>
    </source>
</reference>
<accession>A0AA38W6E4</accession>